<keyword evidence="6" id="KW-1185">Reference proteome</keyword>
<dbReference type="Proteomes" id="UP001207736">
    <property type="component" value="Unassembled WGS sequence"/>
</dbReference>
<reference evidence="3 6" key="1">
    <citation type="submission" date="2021-11" db="EMBL/GenBank/DDBJ databases">
        <title>Draft genome sequence of Capnocytophaga sp. strain KC07075 isolated from cat oral cavity.</title>
        <authorList>
            <person name="Suzuki M."/>
            <person name="Imaoka K."/>
            <person name="Kimura M."/>
            <person name="Morikawa S."/>
            <person name="Maeda K."/>
        </authorList>
    </citation>
    <scope>NUCLEOTIDE SEQUENCE</scope>
    <source>
        <strain evidence="3">KC07075</strain>
        <strain evidence="4 6">KC07079</strain>
    </source>
</reference>
<dbReference type="EMBL" id="BQKA01000044">
    <property type="protein sequence ID" value="GJM51244.1"/>
    <property type="molecule type" value="Genomic_DNA"/>
</dbReference>
<sequence length="112" mass="12493">MELLKEILLPVITTFVGAFVGWLFGRPKEKAELQTNELDNVDKAVKIYREMIEDLGEQLRKAITELNAAKTTIRELESTVEGLTTELTKYKQLNGKSVAKTSPLTPEGGTKN</sequence>
<evidence type="ECO:0000313" key="4">
    <source>
        <dbReference type="EMBL" id="GJM53038.1"/>
    </source>
</evidence>
<dbReference type="RefSeq" id="WP_264846329.1">
    <property type="nucleotide sequence ID" value="NZ_BPMA01000020.1"/>
</dbReference>
<evidence type="ECO:0000313" key="6">
    <source>
        <dbReference type="Proteomes" id="UP001208692"/>
    </source>
</evidence>
<comment type="caution">
    <text evidence="3">The sequence shown here is derived from an EMBL/GenBank/DDBJ whole genome shotgun (WGS) entry which is preliminary data.</text>
</comment>
<organism evidence="3 5">
    <name type="scientific">Capnocytophaga catalasegens</name>
    <dbReference type="NCBI Taxonomy" id="1004260"/>
    <lineage>
        <taxon>Bacteria</taxon>
        <taxon>Pseudomonadati</taxon>
        <taxon>Bacteroidota</taxon>
        <taxon>Flavobacteriia</taxon>
        <taxon>Flavobacteriales</taxon>
        <taxon>Flavobacteriaceae</taxon>
        <taxon>Capnocytophaga</taxon>
    </lineage>
</organism>
<dbReference type="EMBL" id="BQKB01000024">
    <property type="protein sequence ID" value="GJM53038.1"/>
    <property type="molecule type" value="Genomic_DNA"/>
</dbReference>
<protein>
    <recommendedName>
        <fullName evidence="7">Cell wall anchor protein</fullName>
    </recommendedName>
</protein>
<dbReference type="AlphaFoldDB" id="A0AAV5AX30"/>
<proteinExistence type="predicted"/>
<keyword evidence="2" id="KW-1133">Transmembrane helix</keyword>
<keyword evidence="2" id="KW-0472">Membrane</keyword>
<feature type="transmembrane region" description="Helical" evidence="2">
    <location>
        <begin position="7"/>
        <end position="25"/>
    </location>
</feature>
<gene>
    <name evidence="3" type="ORF">RCZ15_22170</name>
    <name evidence="4" type="ORF">RCZ16_13550</name>
</gene>
<name>A0AAV5AX30_9FLAO</name>
<evidence type="ECO:0000256" key="2">
    <source>
        <dbReference type="SAM" id="Phobius"/>
    </source>
</evidence>
<evidence type="ECO:0008006" key="7">
    <source>
        <dbReference type="Google" id="ProtNLM"/>
    </source>
</evidence>
<evidence type="ECO:0000256" key="1">
    <source>
        <dbReference type="SAM" id="Coils"/>
    </source>
</evidence>
<feature type="coiled-coil region" evidence="1">
    <location>
        <begin position="38"/>
        <end position="93"/>
    </location>
</feature>
<keyword evidence="2" id="KW-0812">Transmembrane</keyword>
<keyword evidence="1" id="KW-0175">Coiled coil</keyword>
<dbReference type="Proteomes" id="UP001208692">
    <property type="component" value="Unassembled WGS sequence"/>
</dbReference>
<accession>A0AAV5AX30</accession>
<evidence type="ECO:0000313" key="5">
    <source>
        <dbReference type="Proteomes" id="UP001207736"/>
    </source>
</evidence>
<evidence type="ECO:0000313" key="3">
    <source>
        <dbReference type="EMBL" id="GJM51244.1"/>
    </source>
</evidence>